<comment type="caution">
    <text evidence="3">The sequence shown here is derived from an EMBL/GenBank/DDBJ whole genome shotgun (WGS) entry which is preliminary data.</text>
</comment>
<keyword evidence="2" id="KW-0413">Isomerase</keyword>
<dbReference type="RefSeq" id="WP_024058390.1">
    <property type="nucleotide sequence ID" value="NZ_JAGZVZ010000008.1"/>
</dbReference>
<evidence type="ECO:0000256" key="1">
    <source>
        <dbReference type="ARBA" id="ARBA00008558"/>
    </source>
</evidence>
<dbReference type="AlphaFoldDB" id="A0AAJ1BBJ9"/>
<dbReference type="SUPFAM" id="SSF48208">
    <property type="entry name" value="Six-hairpin glycosidases"/>
    <property type="match status" value="1"/>
</dbReference>
<accession>A0AAJ1BBJ9</accession>
<dbReference type="PANTHER" id="PTHR15108">
    <property type="entry name" value="N-ACYLGLUCOSAMINE-2-EPIMERASE"/>
    <property type="match status" value="1"/>
</dbReference>
<dbReference type="Gene3D" id="1.50.10.10">
    <property type="match status" value="1"/>
</dbReference>
<comment type="similarity">
    <text evidence="1">Belongs to the N-acylglucosamine 2-epimerase family.</text>
</comment>
<evidence type="ECO:0000313" key="3">
    <source>
        <dbReference type="EMBL" id="MCG4617626.1"/>
    </source>
</evidence>
<reference evidence="3" key="1">
    <citation type="submission" date="2022-01" db="EMBL/GenBank/DDBJ databases">
        <title>Collection of gut derived symbiotic bacterial strains cultured from healthy donors.</title>
        <authorList>
            <person name="Lin H."/>
            <person name="Kohout C."/>
            <person name="Waligurski E."/>
            <person name="Pamer E.G."/>
        </authorList>
    </citation>
    <scope>NUCLEOTIDE SEQUENCE</scope>
    <source>
        <strain evidence="3">DFI.7.46</strain>
    </source>
</reference>
<protein>
    <submittedName>
        <fullName evidence="3">AGE family epimerase/isomerase</fullName>
    </submittedName>
</protein>
<dbReference type="GO" id="GO:0005975">
    <property type="term" value="P:carbohydrate metabolic process"/>
    <property type="evidence" value="ECO:0007669"/>
    <property type="project" value="InterPro"/>
</dbReference>
<evidence type="ECO:0000313" key="4">
    <source>
        <dbReference type="Proteomes" id="UP001200537"/>
    </source>
</evidence>
<sequence length="441" mass="50912">MFWFDSIEHNRWLSACLQDLLDYGRKSEVKTGFACLDRNGEVDLEQPIQLYLTARMVHVFSLGVLLGVPGCRRLVEHGIRCLNQYFRDPDNGGWFDAIEHELDQDGKAIPYQGRDDKRSYSHAFLLLGAASATAADRIGAHELMQEAIRDNDLHWWDQEAGMVCESFNRDYSVCEDYRGLNSNMHMVEAYMLVAQVTNDSRWTERAIRILERVARVSREYNWRIPEHYDSDWQPLLGYNRDNPQETHRAYGSDVGHSFMFSRLMLEARAMLKTTNKEVPEWLSEAATEIFERAREDAWRRDGAPGFAFTVDWEGKPVIRDRQAWVQFEAIGAAVTMLRAAQQDGASAEVVDHYEHCYRAWLDFAYEHFLVRGGRIVHRLSPENQPLDLENQKLRDSVYHAVQAVLLPRLPLSPVFAMALAQGLLDKPLPEEPSRKKRFGGF</sequence>
<dbReference type="Pfam" id="PF07221">
    <property type="entry name" value="GlcNAc_2-epim"/>
    <property type="match status" value="1"/>
</dbReference>
<dbReference type="EMBL" id="JAKNHJ010000005">
    <property type="protein sequence ID" value="MCG4617626.1"/>
    <property type="molecule type" value="Genomic_DNA"/>
</dbReference>
<dbReference type="Proteomes" id="UP001200537">
    <property type="component" value="Unassembled WGS sequence"/>
</dbReference>
<dbReference type="InterPro" id="IPR010819">
    <property type="entry name" value="AGE/CE"/>
</dbReference>
<organism evidence="3 4">
    <name type="scientific">Varibaculum cambriense</name>
    <dbReference type="NCBI Taxonomy" id="184870"/>
    <lineage>
        <taxon>Bacteria</taxon>
        <taxon>Bacillati</taxon>
        <taxon>Actinomycetota</taxon>
        <taxon>Actinomycetes</taxon>
        <taxon>Actinomycetales</taxon>
        <taxon>Actinomycetaceae</taxon>
        <taxon>Varibaculum</taxon>
    </lineage>
</organism>
<gene>
    <name evidence="3" type="ORF">L0M99_03825</name>
</gene>
<proteinExistence type="inferred from homology"/>
<evidence type="ECO:0000256" key="2">
    <source>
        <dbReference type="ARBA" id="ARBA00023235"/>
    </source>
</evidence>
<dbReference type="InterPro" id="IPR012341">
    <property type="entry name" value="6hp_glycosidase-like_sf"/>
</dbReference>
<dbReference type="InterPro" id="IPR008928">
    <property type="entry name" value="6-hairpin_glycosidase_sf"/>
</dbReference>
<dbReference type="GO" id="GO:0016853">
    <property type="term" value="F:isomerase activity"/>
    <property type="evidence" value="ECO:0007669"/>
    <property type="project" value="UniProtKB-KW"/>
</dbReference>
<name>A0AAJ1BBJ9_9ACTO</name>